<dbReference type="Proteomes" id="UP000293162">
    <property type="component" value="Unassembled WGS sequence"/>
</dbReference>
<evidence type="ECO:0000256" key="1">
    <source>
        <dbReference type="ARBA" id="ARBA00006817"/>
    </source>
</evidence>
<dbReference type="EMBL" id="SEWF01000023">
    <property type="protein sequence ID" value="RYU94625.1"/>
    <property type="molecule type" value="Genomic_DNA"/>
</dbReference>
<comment type="caution">
    <text evidence="3">The sequence shown here is derived from an EMBL/GenBank/DDBJ whole genome shotgun (WGS) entry which is preliminary data.</text>
</comment>
<dbReference type="AlphaFoldDB" id="A0A4Q5LYA5"/>
<sequence>MTKELKKTIAISASKAKVWDALTNPEKIKKYLFGTETKTDWQVGSPIVFSGMWDDKPYEDKGTILAFEPEKSLTYNYWSNLSGTEEKPENYANISYSVEEQDDKTLLTITQDGFKDDAALERSENEWGAVLEEIKKVAEEG</sequence>
<organism evidence="3 4">
    <name type="scientific">Emticicia agri</name>
    <dbReference type="NCBI Taxonomy" id="2492393"/>
    <lineage>
        <taxon>Bacteria</taxon>
        <taxon>Pseudomonadati</taxon>
        <taxon>Bacteroidota</taxon>
        <taxon>Cytophagia</taxon>
        <taxon>Cytophagales</taxon>
        <taxon>Leadbetterellaceae</taxon>
        <taxon>Emticicia</taxon>
    </lineage>
</organism>
<evidence type="ECO:0000313" key="4">
    <source>
        <dbReference type="Proteomes" id="UP000293162"/>
    </source>
</evidence>
<dbReference type="SUPFAM" id="SSF55961">
    <property type="entry name" value="Bet v1-like"/>
    <property type="match status" value="1"/>
</dbReference>
<dbReference type="Gene3D" id="3.30.530.20">
    <property type="match status" value="1"/>
</dbReference>
<feature type="domain" description="Activator of Hsp90 ATPase homologue 1/2-like C-terminal" evidence="2">
    <location>
        <begin position="13"/>
        <end position="138"/>
    </location>
</feature>
<dbReference type="InterPro" id="IPR023393">
    <property type="entry name" value="START-like_dom_sf"/>
</dbReference>
<dbReference type="InterPro" id="IPR013538">
    <property type="entry name" value="ASHA1/2-like_C"/>
</dbReference>
<dbReference type="OrthoDB" id="2355173at2"/>
<accession>A0A4Q5LYA5</accession>
<evidence type="ECO:0000313" key="3">
    <source>
        <dbReference type="EMBL" id="RYU94625.1"/>
    </source>
</evidence>
<proteinExistence type="inferred from homology"/>
<keyword evidence="4" id="KW-1185">Reference proteome</keyword>
<name>A0A4Q5LYA5_9BACT</name>
<evidence type="ECO:0000259" key="2">
    <source>
        <dbReference type="Pfam" id="PF08327"/>
    </source>
</evidence>
<comment type="similarity">
    <text evidence="1">Belongs to the AHA1 family.</text>
</comment>
<dbReference type="Pfam" id="PF08327">
    <property type="entry name" value="AHSA1"/>
    <property type="match status" value="1"/>
</dbReference>
<gene>
    <name evidence="3" type="ORF">EWM59_15950</name>
</gene>
<dbReference type="RefSeq" id="WP_130022230.1">
    <property type="nucleotide sequence ID" value="NZ_SEWF01000023.1"/>
</dbReference>
<reference evidence="3 4" key="1">
    <citation type="submission" date="2019-02" db="EMBL/GenBank/DDBJ databases">
        <title>Bacterial novel species Emticicia sp. 17J42-9 isolated from soil.</title>
        <authorList>
            <person name="Jung H.-Y."/>
        </authorList>
    </citation>
    <scope>NUCLEOTIDE SEQUENCE [LARGE SCALE GENOMIC DNA]</scope>
    <source>
        <strain evidence="3 4">17J42-9</strain>
    </source>
</reference>
<protein>
    <submittedName>
        <fullName evidence="3">SRPBCC domain-containing protein</fullName>
    </submittedName>
</protein>